<dbReference type="GeneID" id="102807086"/>
<sequence>MNNPVNWHKNTGLQYCKFMKTKLDCLNGIYCEGAPGGEDIKANIDQLDDALTYYTEWGICNNKVSESLGPCHLATIREKCVHDTVFRMRSKYSVPCVETWRLLDCIYEAQLNPECSSPHIFDPRNLVPYKQLAAGTCRYEPMSQELQDAGDKWRKNHPDGYSQCGSI</sequence>
<dbReference type="Proteomes" id="UP000694865">
    <property type="component" value="Unplaced"/>
</dbReference>
<keyword evidence="1" id="KW-1185">Reference proteome</keyword>
<protein>
    <submittedName>
        <fullName evidence="2">Uncharacterized protein LOC102807086</fullName>
    </submittedName>
</protein>
<organism evidence="1 2">
    <name type="scientific">Saccoglossus kowalevskii</name>
    <name type="common">Acorn worm</name>
    <dbReference type="NCBI Taxonomy" id="10224"/>
    <lineage>
        <taxon>Eukaryota</taxon>
        <taxon>Metazoa</taxon>
        <taxon>Hemichordata</taxon>
        <taxon>Enteropneusta</taxon>
        <taxon>Harrimaniidae</taxon>
        <taxon>Saccoglossus</taxon>
    </lineage>
</organism>
<proteinExistence type="predicted"/>
<evidence type="ECO:0000313" key="1">
    <source>
        <dbReference type="Proteomes" id="UP000694865"/>
    </source>
</evidence>
<reference evidence="2" key="1">
    <citation type="submission" date="2025-08" db="UniProtKB">
        <authorList>
            <consortium name="RefSeq"/>
        </authorList>
    </citation>
    <scope>IDENTIFICATION</scope>
    <source>
        <tissue evidence="2">Testes</tissue>
    </source>
</reference>
<gene>
    <name evidence="2" type="primary">LOC102807086</name>
</gene>
<evidence type="ECO:0000313" key="2">
    <source>
        <dbReference type="RefSeq" id="XP_006812456.1"/>
    </source>
</evidence>
<dbReference type="RefSeq" id="XP_006812456.1">
    <property type="nucleotide sequence ID" value="XM_006812393.1"/>
</dbReference>
<name>A0ABM0LXG5_SACKO</name>
<accession>A0ABM0LXG5</accession>